<evidence type="ECO:0000259" key="5">
    <source>
        <dbReference type="PROSITE" id="PS50931"/>
    </source>
</evidence>
<dbReference type="Proteomes" id="UP001302274">
    <property type="component" value="Unassembled WGS sequence"/>
</dbReference>
<dbReference type="InterPro" id="IPR058163">
    <property type="entry name" value="LysR-type_TF_proteobact-type"/>
</dbReference>
<dbReference type="Pfam" id="PF03466">
    <property type="entry name" value="LysR_substrate"/>
    <property type="match status" value="1"/>
</dbReference>
<proteinExistence type="inferred from homology"/>
<accession>A0ABU5VVY0</accession>
<dbReference type="PANTHER" id="PTHR30537">
    <property type="entry name" value="HTH-TYPE TRANSCRIPTIONAL REGULATOR"/>
    <property type="match status" value="1"/>
</dbReference>
<evidence type="ECO:0000256" key="1">
    <source>
        <dbReference type="ARBA" id="ARBA00009437"/>
    </source>
</evidence>
<keyword evidence="2" id="KW-0805">Transcription regulation</keyword>
<keyword evidence="4" id="KW-0804">Transcription</keyword>
<dbReference type="EMBL" id="JAYGJQ010000002">
    <property type="protein sequence ID" value="MEA9357220.1"/>
    <property type="molecule type" value="Genomic_DNA"/>
</dbReference>
<organism evidence="6 7">
    <name type="scientific">Bacteriovorax antarcticus</name>
    <dbReference type="NCBI Taxonomy" id="3088717"/>
    <lineage>
        <taxon>Bacteria</taxon>
        <taxon>Pseudomonadati</taxon>
        <taxon>Bdellovibrionota</taxon>
        <taxon>Bacteriovoracia</taxon>
        <taxon>Bacteriovoracales</taxon>
        <taxon>Bacteriovoracaceae</taxon>
        <taxon>Bacteriovorax</taxon>
    </lineage>
</organism>
<evidence type="ECO:0000256" key="4">
    <source>
        <dbReference type="ARBA" id="ARBA00023163"/>
    </source>
</evidence>
<dbReference type="InterPro" id="IPR000847">
    <property type="entry name" value="LysR_HTH_N"/>
</dbReference>
<dbReference type="PANTHER" id="PTHR30537:SF5">
    <property type="entry name" value="HTH-TYPE TRANSCRIPTIONAL ACTIVATOR TTDR-RELATED"/>
    <property type="match status" value="1"/>
</dbReference>
<dbReference type="SUPFAM" id="SSF53850">
    <property type="entry name" value="Periplasmic binding protein-like II"/>
    <property type="match status" value="1"/>
</dbReference>
<reference evidence="6 7" key="1">
    <citation type="submission" date="2023-11" db="EMBL/GenBank/DDBJ databases">
        <title>A Novel Polar Bacteriovorax (B. antarcticus) Isolated from the Biocrust in Antarctica.</title>
        <authorList>
            <person name="Mun W."/>
            <person name="Choi S.Y."/>
            <person name="Mitchell R.J."/>
        </authorList>
    </citation>
    <scope>NUCLEOTIDE SEQUENCE [LARGE SCALE GENOMIC DNA]</scope>
    <source>
        <strain evidence="6 7">PP10</strain>
    </source>
</reference>
<dbReference type="InterPro" id="IPR036390">
    <property type="entry name" value="WH_DNA-bd_sf"/>
</dbReference>
<name>A0ABU5VVY0_9BACT</name>
<keyword evidence="3" id="KW-0238">DNA-binding</keyword>
<keyword evidence="7" id="KW-1185">Reference proteome</keyword>
<dbReference type="InterPro" id="IPR036388">
    <property type="entry name" value="WH-like_DNA-bd_sf"/>
</dbReference>
<sequence length="299" mass="33313">MKDNKGLIDLTQEGIIFYHVALLHGFRAAATHLGLSKSMVSSKVASLEGRLGRKLLFRSTRDVTLTPEGEIYFESCRVLFAASQKLQLSETGIQSGLAGNFTISAPTDFMSLMLIPLLHKFQLMHPKIRFNLVSADQVMNLEKNKIDLAIRAGADGDNHLFRTPFMKVNLGLYCKPSLLVGKKSEKDYLDLIKKEGVLAFRPGRESSFQLNGKTENVQLQSRFQVHDVLSLKSLVMAGSGIGILPEFSITNEVQSGELVQILPKAQFKVIPFVFLSGSKRKEDERLNSVIEFLIQEVTK</sequence>
<comment type="caution">
    <text evidence="6">The sequence shown here is derived from an EMBL/GenBank/DDBJ whole genome shotgun (WGS) entry which is preliminary data.</text>
</comment>
<gene>
    <name evidence="6" type="ORF">SHI21_13430</name>
</gene>
<evidence type="ECO:0000256" key="3">
    <source>
        <dbReference type="ARBA" id="ARBA00023125"/>
    </source>
</evidence>
<feature type="domain" description="HTH lysR-type" evidence="5">
    <location>
        <begin position="16"/>
        <end position="66"/>
    </location>
</feature>
<dbReference type="RefSeq" id="WP_323577135.1">
    <property type="nucleotide sequence ID" value="NZ_JAYGJQ010000002.1"/>
</dbReference>
<dbReference type="SUPFAM" id="SSF46785">
    <property type="entry name" value="Winged helix' DNA-binding domain"/>
    <property type="match status" value="1"/>
</dbReference>
<comment type="similarity">
    <text evidence="1">Belongs to the LysR transcriptional regulatory family.</text>
</comment>
<dbReference type="Gene3D" id="1.10.10.10">
    <property type="entry name" value="Winged helix-like DNA-binding domain superfamily/Winged helix DNA-binding domain"/>
    <property type="match status" value="1"/>
</dbReference>
<dbReference type="InterPro" id="IPR005119">
    <property type="entry name" value="LysR_subst-bd"/>
</dbReference>
<evidence type="ECO:0000313" key="7">
    <source>
        <dbReference type="Proteomes" id="UP001302274"/>
    </source>
</evidence>
<dbReference type="Gene3D" id="3.40.190.290">
    <property type="match status" value="1"/>
</dbReference>
<evidence type="ECO:0000256" key="2">
    <source>
        <dbReference type="ARBA" id="ARBA00023015"/>
    </source>
</evidence>
<protein>
    <submittedName>
        <fullName evidence="6">LysR family transcriptional regulator</fullName>
    </submittedName>
</protein>
<evidence type="ECO:0000313" key="6">
    <source>
        <dbReference type="EMBL" id="MEA9357220.1"/>
    </source>
</evidence>
<dbReference type="PROSITE" id="PS50931">
    <property type="entry name" value="HTH_LYSR"/>
    <property type="match status" value="1"/>
</dbReference>
<dbReference type="Pfam" id="PF00126">
    <property type="entry name" value="HTH_1"/>
    <property type="match status" value="1"/>
</dbReference>